<dbReference type="RefSeq" id="WP_377143738.1">
    <property type="nucleotide sequence ID" value="NZ_JBHTIA010000010.1"/>
</dbReference>
<evidence type="ECO:0000313" key="5">
    <source>
        <dbReference type="Proteomes" id="UP001597073"/>
    </source>
</evidence>
<reference evidence="5" key="1">
    <citation type="journal article" date="2019" name="Int. J. Syst. Evol. Microbiol.">
        <title>The Global Catalogue of Microorganisms (GCM) 10K type strain sequencing project: providing services to taxonomists for standard genome sequencing and annotation.</title>
        <authorList>
            <consortium name="The Broad Institute Genomics Platform"/>
            <consortium name="The Broad Institute Genome Sequencing Center for Infectious Disease"/>
            <person name="Wu L."/>
            <person name="Ma J."/>
        </authorList>
    </citation>
    <scope>NUCLEOTIDE SEQUENCE [LARGE SCALE GENOMIC DNA]</scope>
    <source>
        <strain evidence="5">CCUG 60742</strain>
    </source>
</reference>
<evidence type="ECO:0000313" key="4">
    <source>
        <dbReference type="EMBL" id="MFD0766115.1"/>
    </source>
</evidence>
<proteinExistence type="predicted"/>
<keyword evidence="5" id="KW-1185">Reference proteome</keyword>
<dbReference type="InterPro" id="IPR050498">
    <property type="entry name" value="Ycf3"/>
</dbReference>
<feature type="repeat" description="TPR" evidence="3">
    <location>
        <begin position="430"/>
        <end position="463"/>
    </location>
</feature>
<evidence type="ECO:0000256" key="1">
    <source>
        <dbReference type="ARBA" id="ARBA00022737"/>
    </source>
</evidence>
<comment type="caution">
    <text evidence="4">The sequence shown here is derived from an EMBL/GenBank/DDBJ whole genome shotgun (WGS) entry which is preliminary data.</text>
</comment>
<accession>A0ABW2ZIQ7</accession>
<organism evidence="4 5">
    <name type="scientific">Mucilaginibacter lutimaris</name>
    <dbReference type="NCBI Taxonomy" id="931629"/>
    <lineage>
        <taxon>Bacteria</taxon>
        <taxon>Pseudomonadati</taxon>
        <taxon>Bacteroidota</taxon>
        <taxon>Sphingobacteriia</taxon>
        <taxon>Sphingobacteriales</taxon>
        <taxon>Sphingobacteriaceae</taxon>
        <taxon>Mucilaginibacter</taxon>
    </lineage>
</organism>
<dbReference type="InterPro" id="IPR011990">
    <property type="entry name" value="TPR-like_helical_dom_sf"/>
</dbReference>
<dbReference type="SMART" id="SM00028">
    <property type="entry name" value="TPR"/>
    <property type="match status" value="3"/>
</dbReference>
<dbReference type="Pfam" id="PF13181">
    <property type="entry name" value="TPR_8"/>
    <property type="match status" value="3"/>
</dbReference>
<protein>
    <submittedName>
        <fullName evidence="4">KGGVGR-motif variant AAA ATPase</fullName>
    </submittedName>
</protein>
<keyword evidence="1" id="KW-0677">Repeat</keyword>
<dbReference type="InterPro" id="IPR019734">
    <property type="entry name" value="TPR_rpt"/>
</dbReference>
<dbReference type="NCBIfam" id="NF047398">
    <property type="entry name" value="AAA_KGGVGR"/>
    <property type="match status" value="1"/>
</dbReference>
<name>A0ABW2ZIQ7_9SPHI</name>
<keyword evidence="2 3" id="KW-0802">TPR repeat</keyword>
<evidence type="ECO:0000256" key="2">
    <source>
        <dbReference type="ARBA" id="ARBA00022803"/>
    </source>
</evidence>
<dbReference type="Gene3D" id="1.25.40.10">
    <property type="entry name" value="Tetratricopeptide repeat domain"/>
    <property type="match status" value="2"/>
</dbReference>
<dbReference type="EMBL" id="JBHTIA010000010">
    <property type="protein sequence ID" value="MFD0766115.1"/>
    <property type="molecule type" value="Genomic_DNA"/>
</dbReference>
<feature type="repeat" description="TPR" evidence="3">
    <location>
        <begin position="396"/>
        <end position="429"/>
    </location>
</feature>
<dbReference type="PANTHER" id="PTHR44858">
    <property type="entry name" value="TETRATRICOPEPTIDE REPEAT PROTEIN 6"/>
    <property type="match status" value="1"/>
</dbReference>
<dbReference type="Gene3D" id="3.40.50.300">
    <property type="entry name" value="P-loop containing nucleotide triphosphate hydrolases"/>
    <property type="match status" value="1"/>
</dbReference>
<dbReference type="SUPFAM" id="SSF52540">
    <property type="entry name" value="P-loop containing nucleoside triphosphate hydrolases"/>
    <property type="match status" value="1"/>
</dbReference>
<evidence type="ECO:0000256" key="3">
    <source>
        <dbReference type="PROSITE-ProRule" id="PRU00339"/>
    </source>
</evidence>
<dbReference type="InterPro" id="IPR027417">
    <property type="entry name" value="P-loop_NTPase"/>
</dbReference>
<dbReference type="PROSITE" id="PS50005">
    <property type="entry name" value="TPR"/>
    <property type="match status" value="3"/>
</dbReference>
<gene>
    <name evidence="4" type="ORF">ACFQZI_14725</name>
</gene>
<dbReference type="SUPFAM" id="SSF48452">
    <property type="entry name" value="TPR-like"/>
    <property type="match status" value="1"/>
</dbReference>
<dbReference type="Proteomes" id="UP001597073">
    <property type="component" value="Unassembled WGS sequence"/>
</dbReference>
<feature type="repeat" description="TPR" evidence="3">
    <location>
        <begin position="331"/>
        <end position="364"/>
    </location>
</feature>
<dbReference type="PANTHER" id="PTHR44858:SF1">
    <property type="entry name" value="UDP-N-ACETYLGLUCOSAMINE--PEPTIDE N-ACETYLGLUCOSAMINYLTRANSFERASE SPINDLY-RELATED"/>
    <property type="match status" value="1"/>
</dbReference>
<sequence>MKTITFYSYKGGVGRSLALSNIAVRLSELGQNVCVMDFDLDAPGLRFKFKDYQFSSPIKQGLVDYIYKFSNEGVLDDISKYAISLKPANDFFKEISFICAGDIESKDYWSKHAKIKWQDLFFSEYGQGVDFFLDLKAQVEKKFNPDYFLIDSRTGVTEIAGITLRLLADHVVVLGINNRENLFGSKQVIKSLLSDDNMFPKKPSINFVLSRAPFDKHEKEKERLVIEKIREEFKSHLGLSYFDISVIHGDKKIEEEEGHLLRIDQQVQLGSISSDYWDILKIVTEGSLNLDAKVLQIRRAQIEFIKYMNETDNLRKLELLDEAIKLDGTKYLYYSERGNLNFKLGNIDAAIIDHQEALKISPSSPKLNYNIAVCYTEKKVYDLALEYLNKSDDVGYPAFYCKGFIYRETGSYDLALQALNTALSISPTQDKGFNTRADIHRLLGNYNEALSDILSAIELKPDKAIYFATLAEIYASQGKEDDFYLNLTIALSKGLSSDELSSARDVYERFLKQEKFIALLGKYDIDPDDIKNGNYTVRNVGLS</sequence>